<organism evidence="1 2">
    <name type="scientific">Cervus elaphus hippelaphus</name>
    <name type="common">European red deer</name>
    <dbReference type="NCBI Taxonomy" id="46360"/>
    <lineage>
        <taxon>Eukaryota</taxon>
        <taxon>Metazoa</taxon>
        <taxon>Chordata</taxon>
        <taxon>Craniata</taxon>
        <taxon>Vertebrata</taxon>
        <taxon>Euteleostomi</taxon>
        <taxon>Mammalia</taxon>
        <taxon>Eutheria</taxon>
        <taxon>Laurasiatheria</taxon>
        <taxon>Artiodactyla</taxon>
        <taxon>Ruminantia</taxon>
        <taxon>Pecora</taxon>
        <taxon>Cervidae</taxon>
        <taxon>Cervinae</taxon>
        <taxon>Cervus</taxon>
    </lineage>
</organism>
<reference evidence="1 2" key="1">
    <citation type="journal article" date="2018" name="Mol. Genet. Genomics">
        <title>The red deer Cervus elaphus genome CerEla1.0: sequencing, annotating, genes, and chromosomes.</title>
        <authorList>
            <person name="Bana N.A."/>
            <person name="Nyiri A."/>
            <person name="Nagy J."/>
            <person name="Frank K."/>
            <person name="Nagy T."/>
            <person name="Steger V."/>
            <person name="Schiller M."/>
            <person name="Lakatos P."/>
            <person name="Sugar L."/>
            <person name="Horn P."/>
            <person name="Barta E."/>
            <person name="Orosz L."/>
        </authorList>
    </citation>
    <scope>NUCLEOTIDE SEQUENCE [LARGE SCALE GENOMIC DNA]</scope>
    <source>
        <strain evidence="1">Hungarian</strain>
    </source>
</reference>
<sequence length="148" mass="16781">MRSLRPRPLHPTAGGDARGLLFGARRGRLESGMARSQAALLLPSLMLLQLVTPAQVSPDYQYFGQQGEGDTWEQLRLQHQEKELEDSVLGPWGKWRCFCDLGKQERSREVVGASPGPVFMDRENLVQVRPCRQRDCSSCEPNDCDWRL</sequence>
<dbReference type="AlphaFoldDB" id="A0A212D297"/>
<accession>A0A212D297</accession>
<name>A0A212D297_CEREH</name>
<dbReference type="Proteomes" id="UP000242450">
    <property type="component" value="Chromosome 9"/>
</dbReference>
<proteinExistence type="predicted"/>
<evidence type="ECO:0008006" key="3">
    <source>
        <dbReference type="Google" id="ProtNLM"/>
    </source>
</evidence>
<dbReference type="OrthoDB" id="9835066at2759"/>
<keyword evidence="2" id="KW-1185">Reference proteome</keyword>
<comment type="caution">
    <text evidence="1">The sequence shown here is derived from an EMBL/GenBank/DDBJ whole genome shotgun (WGS) entry which is preliminary data.</text>
</comment>
<gene>
    <name evidence="1" type="ORF">Celaphus_00003120</name>
</gene>
<evidence type="ECO:0000313" key="2">
    <source>
        <dbReference type="Proteomes" id="UP000242450"/>
    </source>
</evidence>
<dbReference type="EMBL" id="MKHE01000009">
    <property type="protein sequence ID" value="OWK12370.1"/>
    <property type="molecule type" value="Genomic_DNA"/>
</dbReference>
<evidence type="ECO:0000313" key="1">
    <source>
        <dbReference type="EMBL" id="OWK12370.1"/>
    </source>
</evidence>
<protein>
    <recommendedName>
        <fullName evidence="3">Thrombospondin type 1 domain containing 8</fullName>
    </recommendedName>
</protein>